<sequence length="101" mass="11070">MSENSVKLSEIVIIIAQFDGGPIDLPMAGSVGGEGREKESTLQMQNNPSWQTNATNAHHLRLQDSKSSQKPFTAPSGGIWMGRVPKLMFGYWEMSDTSMTP</sequence>
<dbReference type="EMBL" id="HBGA01119332">
    <property type="protein sequence ID" value="CAD9033171.1"/>
    <property type="molecule type" value="Transcribed_RNA"/>
</dbReference>
<name>A0A7S1NPR7_9EUGL</name>
<proteinExistence type="predicted"/>
<evidence type="ECO:0000313" key="1">
    <source>
        <dbReference type="EMBL" id="CAD9033171.1"/>
    </source>
</evidence>
<reference evidence="1" key="1">
    <citation type="submission" date="2021-01" db="EMBL/GenBank/DDBJ databases">
        <authorList>
            <person name="Corre E."/>
            <person name="Pelletier E."/>
            <person name="Niang G."/>
            <person name="Scheremetjew M."/>
            <person name="Finn R."/>
            <person name="Kale V."/>
            <person name="Holt S."/>
            <person name="Cochrane G."/>
            <person name="Meng A."/>
            <person name="Brown T."/>
            <person name="Cohen L."/>
        </authorList>
    </citation>
    <scope>NUCLEOTIDE SEQUENCE</scope>
    <source>
        <strain evidence="1">NIES-381</strain>
    </source>
</reference>
<gene>
    <name evidence="1" type="ORF">EGYM00392_LOCUS44315</name>
</gene>
<dbReference type="AlphaFoldDB" id="A0A7S1NPR7"/>
<organism evidence="1">
    <name type="scientific">Eutreptiella gymnastica</name>
    <dbReference type="NCBI Taxonomy" id="73025"/>
    <lineage>
        <taxon>Eukaryota</taxon>
        <taxon>Discoba</taxon>
        <taxon>Euglenozoa</taxon>
        <taxon>Euglenida</taxon>
        <taxon>Spirocuta</taxon>
        <taxon>Euglenophyceae</taxon>
        <taxon>Eutreptiales</taxon>
        <taxon>Eutreptiaceae</taxon>
        <taxon>Eutreptiella</taxon>
    </lineage>
</organism>
<protein>
    <submittedName>
        <fullName evidence="1">Uncharacterized protein</fullName>
    </submittedName>
</protein>
<accession>A0A7S1NPR7</accession>